<name>A0ABP7EKP7_9ACTN</name>
<dbReference type="Gene3D" id="1.10.10.60">
    <property type="entry name" value="Homeodomain-like"/>
    <property type="match status" value="1"/>
</dbReference>
<reference evidence="4" key="1">
    <citation type="journal article" date="2019" name="Int. J. Syst. Evol. Microbiol.">
        <title>The Global Catalogue of Microorganisms (GCM) 10K type strain sequencing project: providing services to taxonomists for standard genome sequencing and annotation.</title>
        <authorList>
            <consortium name="The Broad Institute Genomics Platform"/>
            <consortium name="The Broad Institute Genome Sequencing Center for Infectious Disease"/>
            <person name="Wu L."/>
            <person name="Ma J."/>
        </authorList>
    </citation>
    <scope>NUCLEOTIDE SEQUENCE [LARGE SCALE GENOMIC DNA]</scope>
    <source>
        <strain evidence="4">JCM 16548</strain>
    </source>
</reference>
<dbReference type="Proteomes" id="UP001500051">
    <property type="component" value="Unassembled WGS sequence"/>
</dbReference>
<evidence type="ECO:0000313" key="3">
    <source>
        <dbReference type="EMBL" id="GAA3720535.1"/>
    </source>
</evidence>
<gene>
    <name evidence="3" type="ORF">GCM10022204_45720</name>
</gene>
<accession>A0ABP7EKP7</accession>
<evidence type="ECO:0000259" key="2">
    <source>
        <dbReference type="PROSITE" id="PS50994"/>
    </source>
</evidence>
<dbReference type="RefSeq" id="WP_344814786.1">
    <property type="nucleotide sequence ID" value="NZ_BAAAYX010000040.1"/>
</dbReference>
<dbReference type="InterPro" id="IPR001387">
    <property type="entry name" value="Cro/C1-type_HTH"/>
</dbReference>
<sequence length="452" mass="49637">MITREEDVDFHALARQGWTITAIARHVGRDRKTVRDYLNGKREPGVRKQATDPFAPFVAYVTARLVEDPHLWAITLFDELQALGFGSSYQTLTRQIRNRQLRPVCADCGRATERANAIIPHPAGEETQWDWVDLPDPPDAWGWGSMAHLLVGSLAHSGRWRGYLSASMDQPHLVEGLDRICRGLGGVTQRWRFDRMATVCHPGSGRVTATFAGVAKHYGVMVKICPPRAGHRKGVVEKVNHTAAQRWWRTLADDLTVEQAQADCDRFATLRGDTRLRRSHSGEPKATVATVAAREPLRPVPPIPYPLRLTETRVVSRQALVSYRGNQYSVPPELAHTTMTLTQTVGAWLVDIATPAGIVVARHRLEPDGAGVQVRHHTHVTALNTMAITAAAAARGPHRRKERIPPGQTALAAAATLRGDQPTSSSSSSSSSGTVVDLASYERAAHGRNTLT</sequence>
<dbReference type="InterPro" id="IPR012337">
    <property type="entry name" value="RNaseH-like_sf"/>
</dbReference>
<evidence type="ECO:0000313" key="4">
    <source>
        <dbReference type="Proteomes" id="UP001500051"/>
    </source>
</evidence>
<organism evidence="3 4">
    <name type="scientific">Microlunatus aurantiacus</name>
    <dbReference type="NCBI Taxonomy" id="446786"/>
    <lineage>
        <taxon>Bacteria</taxon>
        <taxon>Bacillati</taxon>
        <taxon>Actinomycetota</taxon>
        <taxon>Actinomycetes</taxon>
        <taxon>Propionibacteriales</taxon>
        <taxon>Propionibacteriaceae</taxon>
        <taxon>Microlunatus</taxon>
    </lineage>
</organism>
<feature type="domain" description="Integrase catalytic" evidence="2">
    <location>
        <begin position="118"/>
        <end position="292"/>
    </location>
</feature>
<dbReference type="Pfam" id="PF22483">
    <property type="entry name" value="Mu-transpos_C_2"/>
    <property type="match status" value="1"/>
</dbReference>
<evidence type="ECO:0000256" key="1">
    <source>
        <dbReference type="SAM" id="MobiDB-lite"/>
    </source>
</evidence>
<keyword evidence="4" id="KW-1185">Reference proteome</keyword>
<dbReference type="PANTHER" id="PTHR35004">
    <property type="entry name" value="TRANSPOSASE RV3428C-RELATED"/>
    <property type="match status" value="1"/>
</dbReference>
<dbReference type="SUPFAM" id="SSF53098">
    <property type="entry name" value="Ribonuclease H-like"/>
    <property type="match status" value="1"/>
</dbReference>
<dbReference type="CDD" id="cd00093">
    <property type="entry name" value="HTH_XRE"/>
    <property type="match status" value="1"/>
</dbReference>
<proteinExistence type="predicted"/>
<dbReference type="InterPro" id="IPR001584">
    <property type="entry name" value="Integrase_cat-core"/>
</dbReference>
<dbReference type="PROSITE" id="PS50994">
    <property type="entry name" value="INTEGRASE"/>
    <property type="match status" value="1"/>
</dbReference>
<feature type="region of interest" description="Disordered" evidence="1">
    <location>
        <begin position="416"/>
        <end position="441"/>
    </location>
</feature>
<dbReference type="InterPro" id="IPR054353">
    <property type="entry name" value="IstA-like_C"/>
</dbReference>
<comment type="caution">
    <text evidence="3">The sequence shown here is derived from an EMBL/GenBank/DDBJ whole genome shotgun (WGS) entry which is preliminary data.</text>
</comment>
<dbReference type="PANTHER" id="PTHR35004:SF7">
    <property type="entry name" value="INTEGRASE PROTEIN"/>
    <property type="match status" value="1"/>
</dbReference>
<dbReference type="EMBL" id="BAAAYX010000040">
    <property type="protein sequence ID" value="GAA3720535.1"/>
    <property type="molecule type" value="Genomic_DNA"/>
</dbReference>
<protein>
    <submittedName>
        <fullName evidence="3">DDE-type integrase/transposase/recombinase</fullName>
    </submittedName>
</protein>